<gene>
    <name evidence="2" type="ORF">Purlil1_12693</name>
</gene>
<accession>A0ABR0BG72</accession>
<protein>
    <submittedName>
        <fullName evidence="2">Uncharacterized protein</fullName>
    </submittedName>
</protein>
<sequence>MDVCRRSSRPRRLSVSYLHEDRPWPGTGFDVSSGSSAARVPQETVAGGSREDLRKSAPLPIGRWQVMPKSVSVSPPESAAWEGDEDDSPAARDSGRDTLKNQRSPASQLPFPTPTVSFHNETKHDLEPHGISELHNADRELSLVQLASESITSRRSNNLAIRPEKVRSGYLEHRPQTVRNLSGEIVRPALRTAVGRRPASMSLTPTPPKAVHFNSRIEHIPYSSQGDVSFPDSARPPAVNYEGRDDDWAPGLRSAFGVPYCMLGIESEDDTVMPVYDLCWAAGIRPVLVGLVLEWSAPTGSHIDRRRRVYPDPISGPFHHLLCKLQTEYSDRSTSSWGHHVLFSLPTANIFNAVERAVAPTKTIWDCWRPTFADAAMFRSWTSGAGAAGAPGCRSTGRGGGSCVNHHVECGAMAMLREPLMDAGVNASKSAFDVLPREIRDAVARRTCSYARDWEPATAIRVRLAESSLYHSQGAEVECKCDTSPPTSGDAEKFLRDTSLTGTREGLHWWWWWMHGQCWGAMSPTAGVELSASSRQIDRRSPADPLAPGALWTRTTRTDVRGVSGIQALPALAASVSNGRLLIAQAHEGKARSTLRFASLSRWNLALRNTHHVLIMDDSPPPSFDRETHLNCPNRTCCTHAACEPLKEHALCRFWYFVRWLPSSPLMPSDVAEGLRSYLKNHKYRYCATMRDTGVFEVLLRLDAGEFLGRPGYLLPFTEDSVNRPGDINGSWRLTCCCDAHQLNARLWVASMTDTDGKFVFGDKELAHQLVGEVRAAGGLDREI</sequence>
<feature type="region of interest" description="Disordered" evidence="1">
    <location>
        <begin position="1"/>
        <end position="123"/>
    </location>
</feature>
<comment type="caution">
    <text evidence="2">The sequence shown here is derived from an EMBL/GenBank/DDBJ whole genome shotgun (WGS) entry which is preliminary data.</text>
</comment>
<evidence type="ECO:0000256" key="1">
    <source>
        <dbReference type="SAM" id="MobiDB-lite"/>
    </source>
</evidence>
<reference evidence="2 3" key="1">
    <citation type="journal article" date="2024" name="Microbiol. Resour. Announc.">
        <title>Genome annotations for the ascomycete fungi Trichoderma harzianum, Trichoderma aggressivum, and Purpureocillium lilacinum.</title>
        <authorList>
            <person name="Beijen E.P.W."/>
            <person name="Ohm R.A."/>
        </authorList>
    </citation>
    <scope>NUCLEOTIDE SEQUENCE [LARGE SCALE GENOMIC DNA]</scope>
    <source>
        <strain evidence="2 3">CBS 150709</strain>
    </source>
</reference>
<feature type="compositionally biased region" description="Basic and acidic residues" evidence="1">
    <location>
        <begin position="89"/>
        <end position="100"/>
    </location>
</feature>
<name>A0ABR0BG72_PURLI</name>
<evidence type="ECO:0000313" key="2">
    <source>
        <dbReference type="EMBL" id="KAK4075263.1"/>
    </source>
</evidence>
<proteinExistence type="predicted"/>
<feature type="compositionally biased region" description="Basic residues" evidence="1">
    <location>
        <begin position="1"/>
        <end position="12"/>
    </location>
</feature>
<organism evidence="2 3">
    <name type="scientific">Purpureocillium lilacinum</name>
    <name type="common">Paecilomyces lilacinus</name>
    <dbReference type="NCBI Taxonomy" id="33203"/>
    <lineage>
        <taxon>Eukaryota</taxon>
        <taxon>Fungi</taxon>
        <taxon>Dikarya</taxon>
        <taxon>Ascomycota</taxon>
        <taxon>Pezizomycotina</taxon>
        <taxon>Sordariomycetes</taxon>
        <taxon>Hypocreomycetidae</taxon>
        <taxon>Hypocreales</taxon>
        <taxon>Ophiocordycipitaceae</taxon>
        <taxon>Purpureocillium</taxon>
    </lineage>
</organism>
<keyword evidence="3" id="KW-1185">Reference proteome</keyword>
<dbReference type="EMBL" id="JAWRVI010000123">
    <property type="protein sequence ID" value="KAK4075263.1"/>
    <property type="molecule type" value="Genomic_DNA"/>
</dbReference>
<evidence type="ECO:0000313" key="3">
    <source>
        <dbReference type="Proteomes" id="UP001287286"/>
    </source>
</evidence>
<dbReference type="Proteomes" id="UP001287286">
    <property type="component" value="Unassembled WGS sequence"/>
</dbReference>